<comment type="similarity">
    <text evidence="1">Belongs to the cytochrome P450 family.</text>
</comment>
<evidence type="ECO:0000313" key="2">
    <source>
        <dbReference type="EMBL" id="MDQ7907452.1"/>
    </source>
</evidence>
<dbReference type="Proteomes" id="UP001230908">
    <property type="component" value="Unassembled WGS sequence"/>
</dbReference>
<organism evidence="2 3">
    <name type="scientific">Phytohabitans maris</name>
    <dbReference type="NCBI Taxonomy" id="3071409"/>
    <lineage>
        <taxon>Bacteria</taxon>
        <taxon>Bacillati</taxon>
        <taxon>Actinomycetota</taxon>
        <taxon>Actinomycetes</taxon>
        <taxon>Micromonosporales</taxon>
        <taxon>Micromonosporaceae</taxon>
    </lineage>
</organism>
<dbReference type="RefSeq" id="WP_308714730.1">
    <property type="nucleotide sequence ID" value="NZ_JAVHUY010000022.1"/>
</dbReference>
<comment type="caution">
    <text evidence="2">The sequence shown here is derived from an EMBL/GenBank/DDBJ whole genome shotgun (WGS) entry which is preliminary data.</text>
</comment>
<proteinExistence type="inferred from homology"/>
<dbReference type="EMBL" id="JAVHUY010000022">
    <property type="protein sequence ID" value="MDQ7907452.1"/>
    <property type="molecule type" value="Genomic_DNA"/>
</dbReference>
<protein>
    <submittedName>
        <fullName evidence="2">Cytochrome P450</fullName>
    </submittedName>
</protein>
<name>A0ABU0ZK67_9ACTN</name>
<dbReference type="PRINTS" id="PR00385">
    <property type="entry name" value="P450"/>
</dbReference>
<reference evidence="2 3" key="1">
    <citation type="submission" date="2023-08" db="EMBL/GenBank/DDBJ databases">
        <title>Phytohabitans sansha sp. nov., isolated from marine sediment.</title>
        <authorList>
            <person name="Zhao Y."/>
            <person name="Yi K."/>
        </authorList>
    </citation>
    <scope>NUCLEOTIDE SEQUENCE [LARGE SCALE GENOMIC DNA]</scope>
    <source>
        <strain evidence="2 3">ZYX-F-186</strain>
    </source>
</reference>
<dbReference type="PANTHER" id="PTHR46696:SF6">
    <property type="entry name" value="P450, PUTATIVE (EUROFUNG)-RELATED"/>
    <property type="match status" value="1"/>
</dbReference>
<evidence type="ECO:0000313" key="3">
    <source>
        <dbReference type="Proteomes" id="UP001230908"/>
    </source>
</evidence>
<dbReference type="SUPFAM" id="SSF48264">
    <property type="entry name" value="Cytochrome P450"/>
    <property type="match status" value="1"/>
</dbReference>
<accession>A0ABU0ZK67</accession>
<gene>
    <name evidence="2" type="ORF">RB614_23315</name>
</gene>
<dbReference type="PANTHER" id="PTHR46696">
    <property type="entry name" value="P450, PUTATIVE (EUROFUNG)-RELATED"/>
    <property type="match status" value="1"/>
</dbReference>
<dbReference type="PRINTS" id="PR00359">
    <property type="entry name" value="BP450"/>
</dbReference>
<dbReference type="InterPro" id="IPR001128">
    <property type="entry name" value="Cyt_P450"/>
</dbReference>
<dbReference type="Pfam" id="PF00067">
    <property type="entry name" value="p450"/>
    <property type="match status" value="1"/>
</dbReference>
<dbReference type="InterPro" id="IPR036396">
    <property type="entry name" value="Cyt_P450_sf"/>
</dbReference>
<keyword evidence="3" id="KW-1185">Reference proteome</keyword>
<evidence type="ECO:0000256" key="1">
    <source>
        <dbReference type="ARBA" id="ARBA00010617"/>
    </source>
</evidence>
<sequence length="420" mass="46507">MTLPTVSDLAEQVLQLFAGDPRALADPYPVWNRLRDELPVTRIGDAVVLSRHSDVKALLGDNHHLYSRARTKHSARYERARETFSPPGRAAFDRVLNHEFKQLVRLDPPDHPRVRRVVTPPFSARALKSEMAEKIRQRVTQAMDDIAGRRGAVDFKQVAYTLPLRVLGDLLGIPLHDLDRIHSWAFRIAENKLNADSEEKSLAADDAYRNLMGYIDELVERQAGTGSTTGLVASLLEAESGGVVDGEEVRAMLALMIFAGHETTSNLLAIGMMSLLERRDQWDLLVADRSRAPAAVEELLRFVTPAHFLQYVAAQRRELDGVVIEAGDTVIGVLAAANRDPAVFAEPDRLDVTRADSRFHVSLGLGPHFCLGAGLARMEAVALFAAMAERFPEAGLTDEEIVWGGRSLRTPIRLPIQAQR</sequence>
<dbReference type="InterPro" id="IPR002397">
    <property type="entry name" value="Cyt_P450_B"/>
</dbReference>
<dbReference type="Gene3D" id="1.10.630.10">
    <property type="entry name" value="Cytochrome P450"/>
    <property type="match status" value="1"/>
</dbReference>